<sequence length="70" mass="7688">LLTVLHDAESANDKDSGSGRSLFDEIVRDGARRMLAAALETDTVRACASVVRVGVSGRLTMPKMQRWRSR</sequence>
<keyword evidence="3" id="KW-1185">Reference proteome</keyword>
<evidence type="ECO:0000256" key="1">
    <source>
        <dbReference type="SAM" id="MobiDB-lite"/>
    </source>
</evidence>
<feature type="region of interest" description="Disordered" evidence="1">
    <location>
        <begin position="1"/>
        <end position="20"/>
    </location>
</feature>
<evidence type="ECO:0000313" key="2">
    <source>
        <dbReference type="EMBL" id="SPM26738.1"/>
    </source>
</evidence>
<dbReference type="STRING" id="1841859.GCA_900157385_00207"/>
<gene>
    <name evidence="2" type="ORF">MTAB308_213</name>
</gene>
<organism evidence="2 3">
    <name type="scientific">Mycobacterium terramassiliense</name>
    <dbReference type="NCBI Taxonomy" id="1841859"/>
    <lineage>
        <taxon>Bacteria</taxon>
        <taxon>Bacillati</taxon>
        <taxon>Actinomycetota</taxon>
        <taxon>Actinomycetes</taxon>
        <taxon>Mycobacteriales</taxon>
        <taxon>Mycobacteriaceae</taxon>
        <taxon>Mycobacterium</taxon>
    </lineage>
</organism>
<dbReference type="EMBL" id="FTRV01000008">
    <property type="protein sequence ID" value="SPM26738.1"/>
    <property type="molecule type" value="Genomic_DNA"/>
</dbReference>
<reference evidence="2 3" key="1">
    <citation type="submission" date="2017-01" db="EMBL/GenBank/DDBJ databases">
        <authorList>
            <consortium name="Urmite Genomes"/>
        </authorList>
    </citation>
    <scope>NUCLEOTIDE SEQUENCE [LARGE SCALE GENOMIC DNA]</scope>
    <source>
        <strain evidence="2 3">AB308</strain>
    </source>
</reference>
<feature type="non-terminal residue" evidence="2">
    <location>
        <position position="1"/>
    </location>
</feature>
<dbReference type="Proteomes" id="UP000241595">
    <property type="component" value="Unassembled WGS sequence"/>
</dbReference>
<dbReference type="AlphaFoldDB" id="A0A2U3N5D9"/>
<evidence type="ECO:0000313" key="3">
    <source>
        <dbReference type="Proteomes" id="UP000241595"/>
    </source>
</evidence>
<proteinExistence type="predicted"/>
<accession>A0A2U3N5D9</accession>
<name>A0A2U3N5D9_9MYCO</name>
<protein>
    <submittedName>
        <fullName evidence="2">Uncharacterized protein</fullName>
    </submittedName>
</protein>